<gene>
    <name evidence="4" type="ORF">BJ508DRAFT_414745</name>
</gene>
<proteinExistence type="predicted"/>
<feature type="region of interest" description="Disordered" evidence="1">
    <location>
        <begin position="162"/>
        <end position="193"/>
    </location>
</feature>
<dbReference type="OrthoDB" id="5395391at2759"/>
<feature type="chain" id="PRO_5018027002" description="Extracellular membrane protein CFEM domain-containing protein" evidence="3">
    <location>
        <begin position="20"/>
        <end position="245"/>
    </location>
</feature>
<feature type="signal peptide" evidence="3">
    <location>
        <begin position="1"/>
        <end position="19"/>
    </location>
</feature>
<protein>
    <recommendedName>
        <fullName evidence="6">Extracellular membrane protein CFEM domain-containing protein</fullName>
    </recommendedName>
</protein>
<evidence type="ECO:0000256" key="1">
    <source>
        <dbReference type="SAM" id="MobiDB-lite"/>
    </source>
</evidence>
<keyword evidence="3" id="KW-0732">Signal</keyword>
<accession>A0A3N4I619</accession>
<keyword evidence="2" id="KW-0812">Transmembrane</keyword>
<evidence type="ECO:0000256" key="2">
    <source>
        <dbReference type="SAM" id="Phobius"/>
    </source>
</evidence>
<evidence type="ECO:0000313" key="5">
    <source>
        <dbReference type="Proteomes" id="UP000275078"/>
    </source>
</evidence>
<feature type="transmembrane region" description="Helical" evidence="2">
    <location>
        <begin position="198"/>
        <end position="221"/>
    </location>
</feature>
<evidence type="ECO:0008006" key="6">
    <source>
        <dbReference type="Google" id="ProtNLM"/>
    </source>
</evidence>
<dbReference type="STRING" id="1160509.A0A3N4I619"/>
<name>A0A3N4I619_ASCIM</name>
<reference evidence="4 5" key="1">
    <citation type="journal article" date="2018" name="Nat. Ecol. Evol.">
        <title>Pezizomycetes genomes reveal the molecular basis of ectomycorrhizal truffle lifestyle.</title>
        <authorList>
            <person name="Murat C."/>
            <person name="Payen T."/>
            <person name="Noel B."/>
            <person name="Kuo A."/>
            <person name="Morin E."/>
            <person name="Chen J."/>
            <person name="Kohler A."/>
            <person name="Krizsan K."/>
            <person name="Balestrini R."/>
            <person name="Da Silva C."/>
            <person name="Montanini B."/>
            <person name="Hainaut M."/>
            <person name="Levati E."/>
            <person name="Barry K.W."/>
            <person name="Belfiori B."/>
            <person name="Cichocki N."/>
            <person name="Clum A."/>
            <person name="Dockter R.B."/>
            <person name="Fauchery L."/>
            <person name="Guy J."/>
            <person name="Iotti M."/>
            <person name="Le Tacon F."/>
            <person name="Lindquist E.A."/>
            <person name="Lipzen A."/>
            <person name="Malagnac F."/>
            <person name="Mello A."/>
            <person name="Molinier V."/>
            <person name="Miyauchi S."/>
            <person name="Poulain J."/>
            <person name="Riccioni C."/>
            <person name="Rubini A."/>
            <person name="Sitrit Y."/>
            <person name="Splivallo R."/>
            <person name="Traeger S."/>
            <person name="Wang M."/>
            <person name="Zifcakova L."/>
            <person name="Wipf D."/>
            <person name="Zambonelli A."/>
            <person name="Paolocci F."/>
            <person name="Nowrousian M."/>
            <person name="Ottonello S."/>
            <person name="Baldrian P."/>
            <person name="Spatafora J.W."/>
            <person name="Henrissat B."/>
            <person name="Nagy L.G."/>
            <person name="Aury J.M."/>
            <person name="Wincker P."/>
            <person name="Grigoriev I.V."/>
            <person name="Bonfante P."/>
            <person name="Martin F.M."/>
        </authorList>
    </citation>
    <scope>NUCLEOTIDE SEQUENCE [LARGE SCALE GENOMIC DNA]</scope>
    <source>
        <strain evidence="4 5">RN42</strain>
    </source>
</reference>
<keyword evidence="5" id="KW-1185">Reference proteome</keyword>
<dbReference type="AlphaFoldDB" id="A0A3N4I619"/>
<dbReference type="Proteomes" id="UP000275078">
    <property type="component" value="Unassembled WGS sequence"/>
</dbReference>
<evidence type="ECO:0000313" key="4">
    <source>
        <dbReference type="EMBL" id="RPA81509.1"/>
    </source>
</evidence>
<feature type="compositionally biased region" description="Basic and acidic residues" evidence="1">
    <location>
        <begin position="168"/>
        <end position="192"/>
    </location>
</feature>
<keyword evidence="2" id="KW-0472">Membrane</keyword>
<sequence>MVKRTHLLHLLHLPTLASAATTITAGPLAAVSLHTLPSYLTGLPCAVGCLVYNGEWHPTNAGFYDLGVEIACGRTGRTNGCFCASTMSTEVTAYLNSCVRKGCKVLEEEKLAGEVTSVVEVYNGYCEGVRTEPLMGLTTAKVGSVGTRTTTGVPASVEAKETGAAVADGKRREDGEDAERSDGKSEMEEKKGLSQSDIIALGTGLGVGIPSLLVALVTCWMQLKKRRNRMSAGEPTEIEGKYEVE</sequence>
<evidence type="ECO:0000256" key="3">
    <source>
        <dbReference type="SAM" id="SignalP"/>
    </source>
</evidence>
<organism evidence="4 5">
    <name type="scientific">Ascobolus immersus RN42</name>
    <dbReference type="NCBI Taxonomy" id="1160509"/>
    <lineage>
        <taxon>Eukaryota</taxon>
        <taxon>Fungi</taxon>
        <taxon>Dikarya</taxon>
        <taxon>Ascomycota</taxon>
        <taxon>Pezizomycotina</taxon>
        <taxon>Pezizomycetes</taxon>
        <taxon>Pezizales</taxon>
        <taxon>Ascobolaceae</taxon>
        <taxon>Ascobolus</taxon>
    </lineage>
</organism>
<keyword evidence="2" id="KW-1133">Transmembrane helix</keyword>
<dbReference type="EMBL" id="ML119679">
    <property type="protein sequence ID" value="RPA81509.1"/>
    <property type="molecule type" value="Genomic_DNA"/>
</dbReference>